<reference evidence="1 2" key="1">
    <citation type="submission" date="2018-06" db="EMBL/GenBank/DDBJ databases">
        <authorList>
            <consortium name="Pathogen Informatics"/>
            <person name="Doyle S."/>
        </authorList>
    </citation>
    <scope>NUCLEOTIDE SEQUENCE [LARGE SCALE GENOMIC DNA]</scope>
    <source>
        <strain evidence="1 2">NCTC12239</strain>
    </source>
</reference>
<protein>
    <submittedName>
        <fullName evidence="1">Uncharacterized protein</fullName>
    </submittedName>
</protein>
<dbReference type="Proteomes" id="UP000254040">
    <property type="component" value="Unassembled WGS sequence"/>
</dbReference>
<dbReference type="AlphaFoldDB" id="A0A378JTB2"/>
<dbReference type="EMBL" id="UGOG01000001">
    <property type="protein sequence ID" value="STX61883.1"/>
    <property type="molecule type" value="Genomic_DNA"/>
</dbReference>
<gene>
    <name evidence="1" type="ORF">NCTC12239_00801</name>
</gene>
<sequence length="48" mass="5639">MCGLKRRIVNKSQILIKKAHRDCAFYITTVTNKLIYYSYDLACAERIL</sequence>
<name>A0A378JTB2_9GAMM</name>
<evidence type="ECO:0000313" key="2">
    <source>
        <dbReference type="Proteomes" id="UP000254040"/>
    </source>
</evidence>
<proteinExistence type="predicted"/>
<evidence type="ECO:0000313" key="1">
    <source>
        <dbReference type="EMBL" id="STX61883.1"/>
    </source>
</evidence>
<accession>A0A378JTB2</accession>
<organism evidence="1 2">
    <name type="scientific">Legionella moravica</name>
    <dbReference type="NCBI Taxonomy" id="39962"/>
    <lineage>
        <taxon>Bacteria</taxon>
        <taxon>Pseudomonadati</taxon>
        <taxon>Pseudomonadota</taxon>
        <taxon>Gammaproteobacteria</taxon>
        <taxon>Legionellales</taxon>
        <taxon>Legionellaceae</taxon>
        <taxon>Legionella</taxon>
    </lineage>
</organism>